<reference evidence="1 2" key="1">
    <citation type="submission" date="2023-03" db="EMBL/GenBank/DDBJ databases">
        <title>Draft genome sequence of Streptomyces sp. RB6PN23 isolated from peat swamp forest in Thailand.</title>
        <authorList>
            <person name="Klaysubun C."/>
            <person name="Duangmal K."/>
        </authorList>
    </citation>
    <scope>NUCLEOTIDE SEQUENCE [LARGE SCALE GENOMIC DNA]</scope>
    <source>
        <strain evidence="1 2">RB6PN23</strain>
    </source>
</reference>
<protein>
    <recommendedName>
        <fullName evidence="3">MFS transporter</fullName>
    </recommendedName>
</protein>
<gene>
    <name evidence="1" type="ORF">P3G67_07430</name>
</gene>
<keyword evidence="2" id="KW-1185">Reference proteome</keyword>
<dbReference type="EMBL" id="JARJBC010000003">
    <property type="protein sequence ID" value="MDF3289065.1"/>
    <property type="molecule type" value="Genomic_DNA"/>
</dbReference>
<evidence type="ECO:0000313" key="1">
    <source>
        <dbReference type="EMBL" id="MDF3289065.1"/>
    </source>
</evidence>
<sequence>MTVRTQATVGTSSVSSSGFMRFWFGQTLSQFGTRIGALGMPVIAVDVLHASNTQVGILGAVSGCVQPVV</sequence>
<evidence type="ECO:0008006" key="3">
    <source>
        <dbReference type="Google" id="ProtNLM"/>
    </source>
</evidence>
<accession>A0ABT5ZGW5</accession>
<comment type="caution">
    <text evidence="1">The sequence shown here is derived from an EMBL/GenBank/DDBJ whole genome shotgun (WGS) entry which is preliminary data.</text>
</comment>
<dbReference type="RefSeq" id="WP_276092724.1">
    <property type="nucleotide sequence ID" value="NZ_JARJBC010000003.1"/>
</dbReference>
<evidence type="ECO:0000313" key="2">
    <source>
        <dbReference type="Proteomes" id="UP001216579"/>
    </source>
</evidence>
<organism evidence="1 2">
    <name type="scientific">Streptomyces silvisoli</name>
    <dbReference type="NCBI Taxonomy" id="3034235"/>
    <lineage>
        <taxon>Bacteria</taxon>
        <taxon>Bacillati</taxon>
        <taxon>Actinomycetota</taxon>
        <taxon>Actinomycetes</taxon>
        <taxon>Kitasatosporales</taxon>
        <taxon>Streptomycetaceae</taxon>
        <taxon>Streptomyces</taxon>
    </lineage>
</organism>
<name>A0ABT5ZGW5_9ACTN</name>
<proteinExistence type="predicted"/>
<dbReference type="Proteomes" id="UP001216579">
    <property type="component" value="Unassembled WGS sequence"/>
</dbReference>